<evidence type="ECO:0000313" key="2">
    <source>
        <dbReference type="EMBL" id="MBP2353615.1"/>
    </source>
</evidence>
<accession>A0ABS4UPR0</accession>
<dbReference type="RefSeq" id="WP_209696553.1">
    <property type="nucleotide sequence ID" value="NZ_JAGINT010000002.1"/>
</dbReference>
<name>A0ABS4UPR0_9ACTN</name>
<keyword evidence="3" id="KW-1185">Reference proteome</keyword>
<proteinExistence type="predicted"/>
<evidence type="ECO:0000313" key="3">
    <source>
        <dbReference type="Proteomes" id="UP000755585"/>
    </source>
</evidence>
<reference evidence="2 3" key="1">
    <citation type="submission" date="2021-03" db="EMBL/GenBank/DDBJ databases">
        <title>Sequencing the genomes of 1000 actinobacteria strains.</title>
        <authorList>
            <person name="Klenk H.-P."/>
        </authorList>
    </citation>
    <scope>NUCLEOTIDE SEQUENCE [LARGE SCALE GENOMIC DNA]</scope>
    <source>
        <strain evidence="2 3">DSM 18824</strain>
    </source>
</reference>
<dbReference type="Pfam" id="PF01370">
    <property type="entry name" value="Epimerase"/>
    <property type="match status" value="1"/>
</dbReference>
<dbReference type="EMBL" id="JAGINT010000002">
    <property type="protein sequence ID" value="MBP2353615.1"/>
    <property type="molecule type" value="Genomic_DNA"/>
</dbReference>
<sequence>MRRPRADAVAVNGEGTRLLLRTMIDRGVRRFVVASSIAAAGCLTEGFLPRELPIPADHPCLSANPYGFSKYVVEELARYLARTDETLEFDLYRLGVVVDEPDHQVDLSAVQLPFCQLGTVSIATVAERLTRTIVAPRGPGVRLENLVSAEIPSRYPTVETLTAVLGEQVRDLDLSAYRRPGNERAGLWAVPEST</sequence>
<dbReference type="InterPro" id="IPR036291">
    <property type="entry name" value="NAD(P)-bd_dom_sf"/>
</dbReference>
<dbReference type="InterPro" id="IPR001509">
    <property type="entry name" value="Epimerase_deHydtase"/>
</dbReference>
<feature type="domain" description="NAD-dependent epimerase/dehydratase" evidence="1">
    <location>
        <begin position="6"/>
        <end position="84"/>
    </location>
</feature>
<organism evidence="2 3">
    <name type="scientific">Kribbella aluminosa</name>
    <dbReference type="NCBI Taxonomy" id="416017"/>
    <lineage>
        <taxon>Bacteria</taxon>
        <taxon>Bacillati</taxon>
        <taxon>Actinomycetota</taxon>
        <taxon>Actinomycetes</taxon>
        <taxon>Propionibacteriales</taxon>
        <taxon>Kribbellaceae</taxon>
        <taxon>Kribbella</taxon>
    </lineage>
</organism>
<dbReference type="SUPFAM" id="SSF51735">
    <property type="entry name" value="NAD(P)-binding Rossmann-fold domains"/>
    <property type="match status" value="1"/>
</dbReference>
<dbReference type="Gene3D" id="3.40.50.720">
    <property type="entry name" value="NAD(P)-binding Rossmann-like Domain"/>
    <property type="match status" value="1"/>
</dbReference>
<dbReference type="Proteomes" id="UP000755585">
    <property type="component" value="Unassembled WGS sequence"/>
</dbReference>
<gene>
    <name evidence="2" type="ORF">JOF29_004725</name>
</gene>
<protein>
    <recommendedName>
        <fullName evidence="1">NAD-dependent epimerase/dehydratase domain-containing protein</fullName>
    </recommendedName>
</protein>
<evidence type="ECO:0000259" key="1">
    <source>
        <dbReference type="Pfam" id="PF01370"/>
    </source>
</evidence>
<comment type="caution">
    <text evidence="2">The sequence shown here is derived from an EMBL/GenBank/DDBJ whole genome shotgun (WGS) entry which is preliminary data.</text>
</comment>